<dbReference type="EMBL" id="HBGX01000047">
    <property type="protein sequence ID" value="CAD9549570.1"/>
    <property type="molecule type" value="Transcribed_RNA"/>
</dbReference>
<name>A0A7S2JKZ5_9EUKA</name>
<accession>A0A7S2JKZ5</accession>
<sequence>MGHMADTRVFKKICYLSFRPADSTKEAFDMRGNVSITEFNFIFSDFSRNSAIIIPMSRIEGETFRDPLFGKERFEWRVASGSCQNAEPLAGKFSLLCSSSLAVIVEDIAERLLALRSLLVNPRRVALMDQVSGRILLFSDETMRSSRCFTQSELNKCRHLLRSMSERRRAHELLSQQKILC</sequence>
<reference evidence="1" key="1">
    <citation type="submission" date="2021-01" db="EMBL/GenBank/DDBJ databases">
        <authorList>
            <person name="Corre E."/>
            <person name="Pelletier E."/>
            <person name="Niang G."/>
            <person name="Scheremetjew M."/>
            <person name="Finn R."/>
            <person name="Kale V."/>
            <person name="Holt S."/>
            <person name="Cochrane G."/>
            <person name="Meng A."/>
            <person name="Brown T."/>
            <person name="Cohen L."/>
        </authorList>
    </citation>
    <scope>NUCLEOTIDE SEQUENCE</scope>
    <source>
        <strain evidence="1">SAG4.97</strain>
    </source>
</reference>
<protein>
    <submittedName>
        <fullName evidence="1">Uncharacterized protein</fullName>
    </submittedName>
</protein>
<evidence type="ECO:0000313" key="1">
    <source>
        <dbReference type="EMBL" id="CAD9549570.1"/>
    </source>
</evidence>
<proteinExistence type="predicted"/>
<organism evidence="1">
    <name type="scientific">Cyanoptyche gloeocystis</name>
    <dbReference type="NCBI Taxonomy" id="77922"/>
    <lineage>
        <taxon>Eukaryota</taxon>
        <taxon>Glaucocystophyceae</taxon>
        <taxon>Glaucocystophyceae incertae sedis</taxon>
        <taxon>Cyanoptyche</taxon>
    </lineage>
</organism>
<dbReference type="AlphaFoldDB" id="A0A7S2JKZ5"/>
<gene>
    <name evidence="1" type="ORF">CGLO1086_LOCUS29</name>
</gene>